<protein>
    <submittedName>
        <fullName evidence="2">Uncharacterized protein</fullName>
    </submittedName>
</protein>
<name>A0A4C1VH97_EUMVA</name>
<feature type="region of interest" description="Disordered" evidence="1">
    <location>
        <begin position="93"/>
        <end position="149"/>
    </location>
</feature>
<evidence type="ECO:0000313" key="2">
    <source>
        <dbReference type="EMBL" id="GBP37115.1"/>
    </source>
</evidence>
<keyword evidence="3" id="KW-1185">Reference proteome</keyword>
<comment type="caution">
    <text evidence="2">The sequence shown here is derived from an EMBL/GenBank/DDBJ whole genome shotgun (WGS) entry which is preliminary data.</text>
</comment>
<evidence type="ECO:0000256" key="1">
    <source>
        <dbReference type="SAM" id="MobiDB-lite"/>
    </source>
</evidence>
<sequence>MNKAYMESLTKNSYSGDEWLVMLYNLEQIENRLNESLSKVDHAPVVAKSNSSVSETHEAGILAGRGLSKLISKANAKPIKKLVNVANLETVDTKPKSEVKIEEAKKETESSRNEPKKLNDNERRNKSDITNDSDQLAPKIELFRPTCDS</sequence>
<organism evidence="2 3">
    <name type="scientific">Eumeta variegata</name>
    <name type="common">Bagworm moth</name>
    <name type="synonym">Eumeta japonica</name>
    <dbReference type="NCBI Taxonomy" id="151549"/>
    <lineage>
        <taxon>Eukaryota</taxon>
        <taxon>Metazoa</taxon>
        <taxon>Ecdysozoa</taxon>
        <taxon>Arthropoda</taxon>
        <taxon>Hexapoda</taxon>
        <taxon>Insecta</taxon>
        <taxon>Pterygota</taxon>
        <taxon>Neoptera</taxon>
        <taxon>Endopterygota</taxon>
        <taxon>Lepidoptera</taxon>
        <taxon>Glossata</taxon>
        <taxon>Ditrysia</taxon>
        <taxon>Tineoidea</taxon>
        <taxon>Psychidae</taxon>
        <taxon>Oiketicinae</taxon>
        <taxon>Eumeta</taxon>
    </lineage>
</organism>
<evidence type="ECO:0000313" key="3">
    <source>
        <dbReference type="Proteomes" id="UP000299102"/>
    </source>
</evidence>
<accession>A0A4C1VH97</accession>
<proteinExistence type="predicted"/>
<dbReference type="EMBL" id="BGZK01000328">
    <property type="protein sequence ID" value="GBP37115.1"/>
    <property type="molecule type" value="Genomic_DNA"/>
</dbReference>
<gene>
    <name evidence="2" type="ORF">EVAR_19244_1</name>
</gene>
<feature type="compositionally biased region" description="Basic and acidic residues" evidence="1">
    <location>
        <begin position="93"/>
        <end position="129"/>
    </location>
</feature>
<reference evidence="2 3" key="1">
    <citation type="journal article" date="2019" name="Commun. Biol.">
        <title>The bagworm genome reveals a unique fibroin gene that provides high tensile strength.</title>
        <authorList>
            <person name="Kono N."/>
            <person name="Nakamura H."/>
            <person name="Ohtoshi R."/>
            <person name="Tomita M."/>
            <person name="Numata K."/>
            <person name="Arakawa K."/>
        </authorList>
    </citation>
    <scope>NUCLEOTIDE SEQUENCE [LARGE SCALE GENOMIC DNA]</scope>
</reference>
<dbReference type="AlphaFoldDB" id="A0A4C1VH97"/>
<dbReference type="Proteomes" id="UP000299102">
    <property type="component" value="Unassembled WGS sequence"/>
</dbReference>